<sequence length="439" mass="50182">MSTPTMPEEYAELMKHNGKEHYLYTPQRYSKLHPGAVGYFDKYGFWNKITDLSQPGYPDNVGFKSIGQVLAFDEPTEYTWKTKSSGIEAETSFGLKAGLSGLLAAAAPVEAEVNVSNERGSSGTAALLTPEPVKNQRLEGGSSRLISDWVKKNGKLLMKSRYGDEIRDYGLWVIHTTWSTPECAIKMESAFHRNTSAGLDVGATDVGKIGGSGSLLRKLESKGWKSYQATESDQGLVVAYGGARFRLHTIRPFWIKPLKQMERVSDQREKEDELYNDKQEHIGTVKSVMVHDENNDIQWVPISVVEFVFDENRKEIGKVYRNRKFDKYGREIGWDPYEMEEYIFDENGERIEIAHFRPTPGSKGEQYEWEGYDKDAEEAEAKRKEIEMEKKARREYEDQDEFDINCETVGMDEDEDEYDTETVERTETPPSLFSKCCVM</sequence>
<name>A0A5N6DN77_ASPPA</name>
<feature type="compositionally biased region" description="Acidic residues" evidence="1">
    <location>
        <begin position="397"/>
        <end position="421"/>
    </location>
</feature>
<dbReference type="AlphaFoldDB" id="A0A5N6DN77"/>
<evidence type="ECO:0000256" key="1">
    <source>
        <dbReference type="SAM" id="MobiDB-lite"/>
    </source>
</evidence>
<dbReference type="EMBL" id="ML734962">
    <property type="protein sequence ID" value="KAB8206589.1"/>
    <property type="molecule type" value="Genomic_DNA"/>
</dbReference>
<dbReference type="VEuPathDB" id="FungiDB:BDV34DRAFT_80049"/>
<keyword evidence="3" id="KW-1185">Reference proteome</keyword>
<evidence type="ECO:0000313" key="2">
    <source>
        <dbReference type="EMBL" id="KAB8206589.1"/>
    </source>
</evidence>
<proteinExistence type="predicted"/>
<accession>A0A5N6DN77</accession>
<evidence type="ECO:0000313" key="3">
    <source>
        <dbReference type="Proteomes" id="UP000326532"/>
    </source>
</evidence>
<gene>
    <name evidence="2" type="ORF">BDV34DRAFT_80049</name>
</gene>
<reference evidence="2 3" key="1">
    <citation type="submission" date="2019-04" db="EMBL/GenBank/DDBJ databases">
        <title>Fungal friends and foes A comparative genomics study of 23 Aspergillus species from section Flavi.</title>
        <authorList>
            <consortium name="DOE Joint Genome Institute"/>
            <person name="Kjaerbolling I."/>
            <person name="Vesth T.C."/>
            <person name="Frisvad J.C."/>
            <person name="Nybo J.L."/>
            <person name="Theobald S."/>
            <person name="Kildgaard S."/>
            <person name="Petersen T.I."/>
            <person name="Kuo A."/>
            <person name="Sato A."/>
            <person name="Lyhne E.K."/>
            <person name="Kogle M.E."/>
            <person name="Wiebenga A."/>
            <person name="Kun R.S."/>
            <person name="Lubbers R.J."/>
            <person name="Makela M.R."/>
            <person name="Barry K."/>
            <person name="Chovatia M."/>
            <person name="Clum A."/>
            <person name="Daum C."/>
            <person name="Haridas S."/>
            <person name="He G."/>
            <person name="LaButti K."/>
            <person name="Lipzen A."/>
            <person name="Mondo S."/>
            <person name="Pangilinan J."/>
            <person name="Riley R."/>
            <person name="Salamov A."/>
            <person name="Simmons B.A."/>
            <person name="Magnuson J.K."/>
            <person name="Henrissat B."/>
            <person name="Mortensen U.H."/>
            <person name="Larsen T.O."/>
            <person name="De vries R.P."/>
            <person name="Grigoriev I.V."/>
            <person name="Machida M."/>
            <person name="Baker S.E."/>
            <person name="Andersen M.R."/>
        </authorList>
    </citation>
    <scope>NUCLEOTIDE SEQUENCE [LARGE SCALE GENOMIC DNA]</scope>
    <source>
        <strain evidence="2 3">CBS 117618</strain>
    </source>
</reference>
<feature type="region of interest" description="Disordered" evidence="1">
    <location>
        <begin position="392"/>
        <end position="430"/>
    </location>
</feature>
<organism evidence="2 3">
    <name type="scientific">Aspergillus parasiticus</name>
    <dbReference type="NCBI Taxonomy" id="5067"/>
    <lineage>
        <taxon>Eukaryota</taxon>
        <taxon>Fungi</taxon>
        <taxon>Dikarya</taxon>
        <taxon>Ascomycota</taxon>
        <taxon>Pezizomycotina</taxon>
        <taxon>Eurotiomycetes</taxon>
        <taxon>Eurotiomycetidae</taxon>
        <taxon>Eurotiales</taxon>
        <taxon>Aspergillaceae</taxon>
        <taxon>Aspergillus</taxon>
        <taxon>Aspergillus subgen. Circumdati</taxon>
    </lineage>
</organism>
<dbReference type="Proteomes" id="UP000326532">
    <property type="component" value="Unassembled WGS sequence"/>
</dbReference>
<protein>
    <submittedName>
        <fullName evidence="2">Uncharacterized protein</fullName>
    </submittedName>
</protein>